<feature type="domain" description="Major facilitator superfamily (MFS) profile" evidence="6">
    <location>
        <begin position="22"/>
        <end position="431"/>
    </location>
</feature>
<feature type="transmembrane region" description="Helical" evidence="5">
    <location>
        <begin position="378"/>
        <end position="401"/>
    </location>
</feature>
<dbReference type="InterPro" id="IPR005829">
    <property type="entry name" value="Sugar_transporter_CS"/>
</dbReference>
<sequence>MNKSFSSDESRKLGPILLMPGISRVSAISFFPVAMLNTSVFAFMNFMQPYVLEEHLGIARNIQGAVVGSISTMQELIIILLTAFMGALADKVGRRPIFSIGLLLMALAYLLFPLSTEFYHLYLIRAIFAVGVSAAATILLVYTGDYPQERSRAKWNGFMGLFQGIGVMATSLVLTKMPMVFKARGFDPIDAGTYTFWIATIICLLASLIVFTLLKPGLMTKKIQKPNLGLLIKEGYTAAKKDSRVRLAFIASLAARGDIFVVGAFTFLWMTRFAIDNGMTIDEGYARGAIIVPIIAGTVVITAPLFGFLFDRLHRLFGVMIAFTLSSSGYLMMGLVDDPMSSSIIPTAIFLGMGEGASIISSTSLMGKTAPAAIRGTLFGAFAMCGAIGQVIAGGLGGFLFDYIYTGPFLLMACLNFLVLLVAVYTWVSRKKNNLE</sequence>
<dbReference type="SUPFAM" id="SSF103473">
    <property type="entry name" value="MFS general substrate transporter"/>
    <property type="match status" value="1"/>
</dbReference>
<feature type="transmembrane region" description="Helical" evidence="5">
    <location>
        <begin position="64"/>
        <end position="85"/>
    </location>
</feature>
<evidence type="ECO:0000256" key="5">
    <source>
        <dbReference type="SAM" id="Phobius"/>
    </source>
</evidence>
<evidence type="ECO:0000259" key="6">
    <source>
        <dbReference type="PROSITE" id="PS50850"/>
    </source>
</evidence>
<gene>
    <name evidence="7" type="ORF">METZ01_LOCUS47728</name>
</gene>
<accession>A0A381RUI2</accession>
<proteinExistence type="predicted"/>
<evidence type="ECO:0000256" key="1">
    <source>
        <dbReference type="ARBA" id="ARBA00004141"/>
    </source>
</evidence>
<protein>
    <recommendedName>
        <fullName evidence="6">Major facilitator superfamily (MFS) profile domain-containing protein</fullName>
    </recommendedName>
</protein>
<keyword evidence="2 5" id="KW-0812">Transmembrane</keyword>
<feature type="transmembrane region" description="Helical" evidence="5">
    <location>
        <begin position="316"/>
        <end position="336"/>
    </location>
</feature>
<dbReference type="PROSITE" id="PS50850">
    <property type="entry name" value="MFS"/>
    <property type="match status" value="1"/>
</dbReference>
<name>A0A381RUI2_9ZZZZ</name>
<dbReference type="Gene3D" id="1.20.1250.20">
    <property type="entry name" value="MFS general substrate transporter like domains"/>
    <property type="match status" value="1"/>
</dbReference>
<dbReference type="Pfam" id="PF07690">
    <property type="entry name" value="MFS_1"/>
    <property type="match status" value="1"/>
</dbReference>
<evidence type="ECO:0000256" key="4">
    <source>
        <dbReference type="ARBA" id="ARBA00023136"/>
    </source>
</evidence>
<feature type="transmembrane region" description="Helical" evidence="5">
    <location>
        <begin position="247"/>
        <end position="270"/>
    </location>
</feature>
<reference evidence="7" key="1">
    <citation type="submission" date="2018-05" db="EMBL/GenBank/DDBJ databases">
        <authorList>
            <person name="Lanie J.A."/>
            <person name="Ng W.-L."/>
            <person name="Kazmierczak K.M."/>
            <person name="Andrzejewski T.M."/>
            <person name="Davidsen T.M."/>
            <person name="Wayne K.J."/>
            <person name="Tettelin H."/>
            <person name="Glass J.I."/>
            <person name="Rusch D."/>
            <person name="Podicherti R."/>
            <person name="Tsui H.-C.T."/>
            <person name="Winkler M.E."/>
        </authorList>
    </citation>
    <scope>NUCLEOTIDE SEQUENCE</scope>
</reference>
<dbReference type="GO" id="GO:0022857">
    <property type="term" value="F:transmembrane transporter activity"/>
    <property type="evidence" value="ECO:0007669"/>
    <property type="project" value="InterPro"/>
</dbReference>
<feature type="transmembrane region" description="Helical" evidence="5">
    <location>
        <begin position="97"/>
        <end position="116"/>
    </location>
</feature>
<organism evidence="7">
    <name type="scientific">marine metagenome</name>
    <dbReference type="NCBI Taxonomy" id="408172"/>
    <lineage>
        <taxon>unclassified sequences</taxon>
        <taxon>metagenomes</taxon>
        <taxon>ecological metagenomes</taxon>
    </lineage>
</organism>
<evidence type="ECO:0000256" key="3">
    <source>
        <dbReference type="ARBA" id="ARBA00022989"/>
    </source>
</evidence>
<feature type="transmembrane region" description="Helical" evidence="5">
    <location>
        <begin position="21"/>
        <end position="44"/>
    </location>
</feature>
<dbReference type="AlphaFoldDB" id="A0A381RUI2"/>
<evidence type="ECO:0000313" key="7">
    <source>
        <dbReference type="EMBL" id="SUZ94874.1"/>
    </source>
</evidence>
<dbReference type="InterPro" id="IPR011701">
    <property type="entry name" value="MFS"/>
</dbReference>
<dbReference type="InterPro" id="IPR036259">
    <property type="entry name" value="MFS_trans_sf"/>
</dbReference>
<keyword evidence="3 5" id="KW-1133">Transmembrane helix</keyword>
<keyword evidence="4 5" id="KW-0472">Membrane</keyword>
<comment type="subcellular location">
    <subcellularLocation>
        <location evidence="1">Membrane</location>
        <topology evidence="1">Multi-pass membrane protein</topology>
    </subcellularLocation>
</comment>
<feature type="transmembrane region" description="Helical" evidence="5">
    <location>
        <begin position="122"/>
        <end position="143"/>
    </location>
</feature>
<evidence type="ECO:0000256" key="2">
    <source>
        <dbReference type="ARBA" id="ARBA00022692"/>
    </source>
</evidence>
<feature type="transmembrane region" description="Helical" evidence="5">
    <location>
        <begin position="407"/>
        <end position="428"/>
    </location>
</feature>
<dbReference type="PROSITE" id="PS00216">
    <property type="entry name" value="SUGAR_TRANSPORT_1"/>
    <property type="match status" value="1"/>
</dbReference>
<feature type="transmembrane region" description="Helical" evidence="5">
    <location>
        <begin position="194"/>
        <end position="214"/>
    </location>
</feature>
<dbReference type="PANTHER" id="PTHR23524:SF1">
    <property type="entry name" value="MRH DOMAIN-CONTAINING PROTEIN-RELATED"/>
    <property type="match status" value="1"/>
</dbReference>
<dbReference type="InterPro" id="IPR020846">
    <property type="entry name" value="MFS_dom"/>
</dbReference>
<dbReference type="PANTHER" id="PTHR23524">
    <property type="entry name" value="TRANSPORTER, PUTATIVE (AFU_ORTHOLOGUE AFUA_8G04850)-RELATED"/>
    <property type="match status" value="1"/>
</dbReference>
<feature type="transmembrane region" description="Helical" evidence="5">
    <location>
        <begin position="290"/>
        <end position="309"/>
    </location>
</feature>
<feature type="transmembrane region" description="Helical" evidence="5">
    <location>
        <begin position="155"/>
        <end position="174"/>
    </location>
</feature>
<feature type="transmembrane region" description="Helical" evidence="5">
    <location>
        <begin position="348"/>
        <end position="366"/>
    </location>
</feature>
<dbReference type="GO" id="GO:0016020">
    <property type="term" value="C:membrane"/>
    <property type="evidence" value="ECO:0007669"/>
    <property type="project" value="UniProtKB-SubCell"/>
</dbReference>
<dbReference type="EMBL" id="UINC01002274">
    <property type="protein sequence ID" value="SUZ94874.1"/>
    <property type="molecule type" value="Genomic_DNA"/>
</dbReference>